<evidence type="ECO:0000259" key="10">
    <source>
        <dbReference type="PROSITE" id="PS50112"/>
    </source>
</evidence>
<reference evidence="12" key="1">
    <citation type="journal article" date="2015" name="ISME J.">
        <title>Draft Genome Sequence of Streptomyces incarnatus NRRL8089, which Produces the Nucleoside Antibiotic Sinefungin.</title>
        <authorList>
            <person name="Oshima K."/>
            <person name="Hattori M."/>
            <person name="Shimizu H."/>
            <person name="Fukuda K."/>
            <person name="Nemoto M."/>
            <person name="Inagaki K."/>
            <person name="Tamura T."/>
        </authorList>
    </citation>
    <scope>NUCLEOTIDE SEQUENCE</scope>
    <source>
        <strain evidence="12">FACHB-1375</strain>
    </source>
</reference>
<dbReference type="PRINTS" id="PR00344">
    <property type="entry name" value="BCTRLSENSOR"/>
</dbReference>
<dbReference type="InterPro" id="IPR000700">
    <property type="entry name" value="PAS-assoc_C"/>
</dbReference>
<dbReference type="Pfam" id="PF13426">
    <property type="entry name" value="PAS_9"/>
    <property type="match status" value="1"/>
</dbReference>
<feature type="compositionally biased region" description="Basic and acidic residues" evidence="7">
    <location>
        <begin position="812"/>
        <end position="821"/>
    </location>
</feature>
<name>A0A926VDA3_9CYAN</name>
<dbReference type="EC" id="2.7.13.3" evidence="2"/>
<evidence type="ECO:0000256" key="8">
    <source>
        <dbReference type="SAM" id="Phobius"/>
    </source>
</evidence>
<dbReference type="InterPro" id="IPR000014">
    <property type="entry name" value="PAS"/>
</dbReference>
<keyword evidence="5" id="KW-0902">Two-component regulatory system</keyword>
<sequence length="903" mass="102804">MTIENISVEWEKRRASGGIKLATQIFFLPLLVGSCGILTSLWLWRAVKMEAQTHIETKINLAAQTLKNEVQASLEARIVTLRQMANRWQTQGQPNRREWKAAAQTYLDVYPNCQILQWVDTSFLPRWTISREGIADPDRKLHEQLLAAKDSKRQDIMVFPSLSPQGSKQLWIYVPLSSEQRQYGFLFAAFTAEGLFKTRSNKDLVPQYGLSVFDGNTEIFSRNKEDSQNADVWGKEITVPLDGVTLRSRLWPSSQLLTEERSQLPESLLTMGILMSGSLTLAVYSIQKAGRQAKQVEVAKFTLYQQISEREQAETALQQYVQTIDLANEAIIIRDLDDLVAYWNTGAENLYGWKKQEVVGKYIHTFLKTIFPQPLEEILEICLREGHWEGELIDTKRNGKQIPVASSWTLQRDKNGNPLSILEINKDISERKQILEALRQSEERFRFAIFYAPLPLIIYAEDGEIVTVNQAWTELSGYRQEDIPTIADWTEKAYGERKQLVKADIDRLYNINSQLAEGEYVITASNGSQRIWEFSSVPLGQLPDGRRLVMSMAVDITDRKQVQSVLQQSSAQIRQKATELEAALQELQNTQAQLIQSEKMSSLGQLVAGVAHEINNPVNFIYGNIAYAREYAEDLLRLVQIYQEEYPYPKERIAEEIEAIDLEFMMADLPKVLASMKVGSERIREIVQSLRHFSRLDESERKEVDIHEGIDSTLMILQNRLKDKPDRVGIQVIKEYGKLPLVECYAGQLNQVFMNLLTNAIDALEESNKRRSDREIQANPNTITIRTEIVCCQKSAASGNPPLFPSSSTEEEEKRESDKKELRTDKVVIRIADNGPGITEEVRKRLFDPFFTTKPIGKGTGLGLSISYQIVVEKHGGKLECYSQPGLGSEFAIEIPLRQPKMS</sequence>
<feature type="coiled-coil region" evidence="6">
    <location>
        <begin position="566"/>
        <end position="600"/>
    </location>
</feature>
<dbReference type="CDD" id="cd00130">
    <property type="entry name" value="PAS"/>
    <property type="match status" value="2"/>
</dbReference>
<evidence type="ECO:0000256" key="3">
    <source>
        <dbReference type="ARBA" id="ARBA00022553"/>
    </source>
</evidence>
<dbReference type="CDD" id="cd00082">
    <property type="entry name" value="HisKA"/>
    <property type="match status" value="1"/>
</dbReference>
<keyword evidence="8" id="KW-1133">Transmembrane helix</keyword>
<dbReference type="PROSITE" id="PS50113">
    <property type="entry name" value="PAC"/>
    <property type="match status" value="2"/>
</dbReference>
<dbReference type="InterPro" id="IPR001610">
    <property type="entry name" value="PAC"/>
</dbReference>
<dbReference type="InterPro" id="IPR013656">
    <property type="entry name" value="PAS_4"/>
</dbReference>
<evidence type="ECO:0000313" key="13">
    <source>
        <dbReference type="Proteomes" id="UP000641646"/>
    </source>
</evidence>
<feature type="region of interest" description="Disordered" evidence="7">
    <location>
        <begin position="798"/>
        <end position="821"/>
    </location>
</feature>
<dbReference type="SMART" id="SM00387">
    <property type="entry name" value="HATPase_c"/>
    <property type="match status" value="1"/>
</dbReference>
<keyword evidence="8" id="KW-0472">Membrane</keyword>
<keyword evidence="4" id="KW-0418">Kinase</keyword>
<keyword evidence="6" id="KW-0175">Coiled coil</keyword>
<dbReference type="AlphaFoldDB" id="A0A926VDA3"/>
<feature type="domain" description="PAS" evidence="10">
    <location>
        <begin position="316"/>
        <end position="385"/>
    </location>
</feature>
<keyword evidence="8" id="KW-0812">Transmembrane</keyword>
<dbReference type="InterPro" id="IPR036097">
    <property type="entry name" value="HisK_dim/P_sf"/>
</dbReference>
<feature type="domain" description="PAS" evidence="10">
    <location>
        <begin position="441"/>
        <end position="483"/>
    </location>
</feature>
<comment type="catalytic activity">
    <reaction evidence="1">
        <text>ATP + protein L-histidine = ADP + protein N-phospho-L-histidine.</text>
        <dbReference type="EC" id="2.7.13.3"/>
    </reaction>
</comment>
<evidence type="ECO:0000259" key="11">
    <source>
        <dbReference type="PROSITE" id="PS50113"/>
    </source>
</evidence>
<dbReference type="PANTHER" id="PTHR43065:SF48">
    <property type="entry name" value="HISTIDINE KINASE"/>
    <property type="match status" value="1"/>
</dbReference>
<protein>
    <recommendedName>
        <fullName evidence="2">histidine kinase</fullName>
        <ecNumber evidence="2">2.7.13.3</ecNumber>
    </recommendedName>
</protein>
<feature type="domain" description="PAC" evidence="11">
    <location>
        <begin position="516"/>
        <end position="568"/>
    </location>
</feature>
<dbReference type="InterPro" id="IPR004358">
    <property type="entry name" value="Sig_transdc_His_kin-like_C"/>
</dbReference>
<dbReference type="InterPro" id="IPR035965">
    <property type="entry name" value="PAS-like_dom_sf"/>
</dbReference>
<evidence type="ECO:0000256" key="4">
    <source>
        <dbReference type="ARBA" id="ARBA00022777"/>
    </source>
</evidence>
<dbReference type="PROSITE" id="PS50109">
    <property type="entry name" value="HIS_KIN"/>
    <property type="match status" value="1"/>
</dbReference>
<dbReference type="GO" id="GO:0000155">
    <property type="term" value="F:phosphorelay sensor kinase activity"/>
    <property type="evidence" value="ECO:0007669"/>
    <property type="project" value="InterPro"/>
</dbReference>
<dbReference type="SMART" id="SM00388">
    <property type="entry name" value="HisKA"/>
    <property type="match status" value="1"/>
</dbReference>
<reference evidence="12" key="2">
    <citation type="submission" date="2020-08" db="EMBL/GenBank/DDBJ databases">
        <authorList>
            <person name="Chen M."/>
            <person name="Teng W."/>
            <person name="Zhao L."/>
            <person name="Hu C."/>
            <person name="Zhou Y."/>
            <person name="Han B."/>
            <person name="Song L."/>
            <person name="Shu W."/>
        </authorList>
    </citation>
    <scope>NUCLEOTIDE SEQUENCE</scope>
    <source>
        <strain evidence="12">FACHB-1375</strain>
    </source>
</reference>
<dbReference type="EMBL" id="JACJPW010000025">
    <property type="protein sequence ID" value="MBD2181712.1"/>
    <property type="molecule type" value="Genomic_DNA"/>
</dbReference>
<evidence type="ECO:0000256" key="7">
    <source>
        <dbReference type="SAM" id="MobiDB-lite"/>
    </source>
</evidence>
<dbReference type="PROSITE" id="PS50112">
    <property type="entry name" value="PAS"/>
    <property type="match status" value="2"/>
</dbReference>
<dbReference type="SMART" id="SM00091">
    <property type="entry name" value="PAS"/>
    <property type="match status" value="2"/>
</dbReference>
<comment type="caution">
    <text evidence="12">The sequence shown here is derived from an EMBL/GenBank/DDBJ whole genome shotgun (WGS) entry which is preliminary data.</text>
</comment>
<dbReference type="SUPFAM" id="SSF55785">
    <property type="entry name" value="PYP-like sensor domain (PAS domain)"/>
    <property type="match status" value="2"/>
</dbReference>
<dbReference type="Pfam" id="PF02518">
    <property type="entry name" value="HATPase_c"/>
    <property type="match status" value="1"/>
</dbReference>
<feature type="domain" description="Histidine kinase" evidence="9">
    <location>
        <begin position="609"/>
        <end position="899"/>
    </location>
</feature>
<keyword evidence="4" id="KW-0808">Transferase</keyword>
<keyword evidence="3" id="KW-0597">Phosphoprotein</keyword>
<evidence type="ECO:0000256" key="6">
    <source>
        <dbReference type="SAM" id="Coils"/>
    </source>
</evidence>
<dbReference type="Proteomes" id="UP000641646">
    <property type="component" value="Unassembled WGS sequence"/>
</dbReference>
<gene>
    <name evidence="12" type="ORF">H6G03_11445</name>
</gene>
<keyword evidence="13" id="KW-1185">Reference proteome</keyword>
<proteinExistence type="predicted"/>
<dbReference type="InterPro" id="IPR003661">
    <property type="entry name" value="HisK_dim/P_dom"/>
</dbReference>
<dbReference type="SUPFAM" id="SSF47384">
    <property type="entry name" value="Homodimeric domain of signal transducing histidine kinase"/>
    <property type="match status" value="1"/>
</dbReference>
<dbReference type="RefSeq" id="WP_190464524.1">
    <property type="nucleotide sequence ID" value="NZ_JACJPW010000025.1"/>
</dbReference>
<evidence type="ECO:0000256" key="1">
    <source>
        <dbReference type="ARBA" id="ARBA00000085"/>
    </source>
</evidence>
<dbReference type="Gene3D" id="3.30.450.20">
    <property type="entry name" value="PAS domain"/>
    <property type="match status" value="2"/>
</dbReference>
<evidence type="ECO:0000313" key="12">
    <source>
        <dbReference type="EMBL" id="MBD2181712.1"/>
    </source>
</evidence>
<dbReference type="Pfam" id="PF08448">
    <property type="entry name" value="PAS_4"/>
    <property type="match status" value="1"/>
</dbReference>
<dbReference type="SMART" id="SM00086">
    <property type="entry name" value="PAC"/>
    <property type="match status" value="2"/>
</dbReference>
<dbReference type="PANTHER" id="PTHR43065">
    <property type="entry name" value="SENSOR HISTIDINE KINASE"/>
    <property type="match status" value="1"/>
</dbReference>
<evidence type="ECO:0000259" key="9">
    <source>
        <dbReference type="PROSITE" id="PS50109"/>
    </source>
</evidence>
<accession>A0A926VDA3</accession>
<dbReference type="Gene3D" id="3.30.565.10">
    <property type="entry name" value="Histidine kinase-like ATPase, C-terminal domain"/>
    <property type="match status" value="1"/>
</dbReference>
<dbReference type="InterPro" id="IPR003594">
    <property type="entry name" value="HATPase_dom"/>
</dbReference>
<evidence type="ECO:0000256" key="5">
    <source>
        <dbReference type="ARBA" id="ARBA00023012"/>
    </source>
</evidence>
<dbReference type="InterPro" id="IPR005467">
    <property type="entry name" value="His_kinase_dom"/>
</dbReference>
<dbReference type="Gene3D" id="1.10.287.130">
    <property type="match status" value="1"/>
</dbReference>
<feature type="transmembrane region" description="Helical" evidence="8">
    <location>
        <begin position="21"/>
        <end position="44"/>
    </location>
</feature>
<dbReference type="NCBIfam" id="TIGR00229">
    <property type="entry name" value="sensory_box"/>
    <property type="match status" value="2"/>
</dbReference>
<organism evidence="12 13">
    <name type="scientific">Aerosakkonema funiforme FACHB-1375</name>
    <dbReference type="NCBI Taxonomy" id="2949571"/>
    <lineage>
        <taxon>Bacteria</taxon>
        <taxon>Bacillati</taxon>
        <taxon>Cyanobacteriota</taxon>
        <taxon>Cyanophyceae</taxon>
        <taxon>Oscillatoriophycideae</taxon>
        <taxon>Aerosakkonematales</taxon>
        <taxon>Aerosakkonemataceae</taxon>
        <taxon>Aerosakkonema</taxon>
    </lineage>
</organism>
<feature type="domain" description="PAC" evidence="11">
    <location>
        <begin position="386"/>
        <end position="440"/>
    </location>
</feature>
<dbReference type="SUPFAM" id="SSF55874">
    <property type="entry name" value="ATPase domain of HSP90 chaperone/DNA topoisomerase II/histidine kinase"/>
    <property type="match status" value="1"/>
</dbReference>
<dbReference type="InterPro" id="IPR036890">
    <property type="entry name" value="HATPase_C_sf"/>
</dbReference>
<evidence type="ECO:0000256" key="2">
    <source>
        <dbReference type="ARBA" id="ARBA00012438"/>
    </source>
</evidence>